<organism evidence="4 5">
    <name type="scientific">Thelephora terrestris</name>
    <dbReference type="NCBI Taxonomy" id="56493"/>
    <lineage>
        <taxon>Eukaryota</taxon>
        <taxon>Fungi</taxon>
        <taxon>Dikarya</taxon>
        <taxon>Basidiomycota</taxon>
        <taxon>Agaricomycotina</taxon>
        <taxon>Agaricomycetes</taxon>
        <taxon>Thelephorales</taxon>
        <taxon>Thelephoraceae</taxon>
        <taxon>Thelephora</taxon>
    </lineage>
</organism>
<evidence type="ECO:0000259" key="3">
    <source>
        <dbReference type="PROSITE" id="PS51397"/>
    </source>
</evidence>
<dbReference type="OrthoDB" id="49605at2759"/>
<dbReference type="AlphaFoldDB" id="A0A9P6HDM7"/>
<gene>
    <name evidence="4" type="ORF">BJ322DRAFT_801556</name>
</gene>
<name>A0A9P6HDM7_9AGAM</name>
<dbReference type="SUPFAM" id="SSF54236">
    <property type="entry name" value="Ubiquitin-like"/>
    <property type="match status" value="1"/>
</dbReference>
<feature type="region of interest" description="Disordered" evidence="1">
    <location>
        <begin position="89"/>
        <end position="116"/>
    </location>
</feature>
<reference evidence="4" key="1">
    <citation type="journal article" date="2020" name="Nat. Commun.">
        <title>Large-scale genome sequencing of mycorrhizal fungi provides insights into the early evolution of symbiotic traits.</title>
        <authorList>
            <person name="Miyauchi S."/>
            <person name="Kiss E."/>
            <person name="Kuo A."/>
            <person name="Drula E."/>
            <person name="Kohler A."/>
            <person name="Sanchez-Garcia M."/>
            <person name="Morin E."/>
            <person name="Andreopoulos B."/>
            <person name="Barry K.W."/>
            <person name="Bonito G."/>
            <person name="Buee M."/>
            <person name="Carver A."/>
            <person name="Chen C."/>
            <person name="Cichocki N."/>
            <person name="Clum A."/>
            <person name="Culley D."/>
            <person name="Crous P.W."/>
            <person name="Fauchery L."/>
            <person name="Girlanda M."/>
            <person name="Hayes R.D."/>
            <person name="Keri Z."/>
            <person name="LaButti K."/>
            <person name="Lipzen A."/>
            <person name="Lombard V."/>
            <person name="Magnuson J."/>
            <person name="Maillard F."/>
            <person name="Murat C."/>
            <person name="Nolan M."/>
            <person name="Ohm R.A."/>
            <person name="Pangilinan J."/>
            <person name="Pereira M.F."/>
            <person name="Perotto S."/>
            <person name="Peter M."/>
            <person name="Pfister S."/>
            <person name="Riley R."/>
            <person name="Sitrit Y."/>
            <person name="Stielow J.B."/>
            <person name="Szollosi G."/>
            <person name="Zifcakova L."/>
            <person name="Stursova M."/>
            <person name="Spatafora J.W."/>
            <person name="Tedersoo L."/>
            <person name="Vaario L.M."/>
            <person name="Yamada A."/>
            <person name="Yan M."/>
            <person name="Wang P."/>
            <person name="Xu J."/>
            <person name="Bruns T."/>
            <person name="Baldrian P."/>
            <person name="Vilgalys R."/>
            <person name="Dunand C."/>
            <person name="Henrissat B."/>
            <person name="Grigoriev I.V."/>
            <person name="Hibbett D."/>
            <person name="Nagy L.G."/>
            <person name="Martin F.M."/>
        </authorList>
    </citation>
    <scope>NUCLEOTIDE SEQUENCE</scope>
    <source>
        <strain evidence="4">UH-Tt-Lm1</strain>
    </source>
</reference>
<evidence type="ECO:0000256" key="1">
    <source>
        <dbReference type="SAM" id="MobiDB-lite"/>
    </source>
</evidence>
<dbReference type="InterPro" id="IPR013536">
    <property type="entry name" value="WLM_dom"/>
</dbReference>
<accession>A0A9P6HDM7</accession>
<dbReference type="Proteomes" id="UP000736335">
    <property type="component" value="Unassembled WGS sequence"/>
</dbReference>
<keyword evidence="5" id="KW-1185">Reference proteome</keyword>
<dbReference type="InterPro" id="IPR000626">
    <property type="entry name" value="Ubiquitin-like_dom"/>
</dbReference>
<feature type="compositionally biased region" description="Basic and acidic residues" evidence="1">
    <location>
        <begin position="89"/>
        <end position="103"/>
    </location>
</feature>
<feature type="domain" description="Ubiquitin-like" evidence="2">
    <location>
        <begin position="1"/>
        <end position="73"/>
    </location>
</feature>
<dbReference type="EMBL" id="WIUZ02000007">
    <property type="protein sequence ID" value="KAF9784985.1"/>
    <property type="molecule type" value="Genomic_DNA"/>
</dbReference>
<feature type="compositionally biased region" description="Polar residues" evidence="1">
    <location>
        <begin position="105"/>
        <end position="116"/>
    </location>
</feature>
<dbReference type="GO" id="GO:0070628">
    <property type="term" value="F:proteasome binding"/>
    <property type="evidence" value="ECO:0007669"/>
    <property type="project" value="TreeGrafter"/>
</dbReference>
<dbReference type="Pfam" id="PF08325">
    <property type="entry name" value="WLM"/>
    <property type="match status" value="1"/>
</dbReference>
<reference evidence="4" key="2">
    <citation type="submission" date="2020-11" db="EMBL/GenBank/DDBJ databases">
        <authorList>
            <consortium name="DOE Joint Genome Institute"/>
            <person name="Kuo A."/>
            <person name="Miyauchi S."/>
            <person name="Kiss E."/>
            <person name="Drula E."/>
            <person name="Kohler A."/>
            <person name="Sanchez-Garcia M."/>
            <person name="Andreopoulos B."/>
            <person name="Barry K.W."/>
            <person name="Bonito G."/>
            <person name="Buee M."/>
            <person name="Carver A."/>
            <person name="Chen C."/>
            <person name="Cichocki N."/>
            <person name="Clum A."/>
            <person name="Culley D."/>
            <person name="Crous P.W."/>
            <person name="Fauchery L."/>
            <person name="Girlanda M."/>
            <person name="Hayes R."/>
            <person name="Keri Z."/>
            <person name="Labutti K."/>
            <person name="Lipzen A."/>
            <person name="Lombard V."/>
            <person name="Magnuson J."/>
            <person name="Maillard F."/>
            <person name="Morin E."/>
            <person name="Murat C."/>
            <person name="Nolan M."/>
            <person name="Ohm R."/>
            <person name="Pangilinan J."/>
            <person name="Pereira M."/>
            <person name="Perotto S."/>
            <person name="Peter M."/>
            <person name="Riley R."/>
            <person name="Sitrit Y."/>
            <person name="Stielow B."/>
            <person name="Szollosi G."/>
            <person name="Zifcakova L."/>
            <person name="Stursova M."/>
            <person name="Spatafora J.W."/>
            <person name="Tedersoo L."/>
            <person name="Vaario L.-M."/>
            <person name="Yamada A."/>
            <person name="Yan M."/>
            <person name="Wang P."/>
            <person name="Xu J."/>
            <person name="Bruns T."/>
            <person name="Baldrian P."/>
            <person name="Vilgalys R."/>
            <person name="Henrissat B."/>
            <person name="Grigoriev I.V."/>
            <person name="Hibbett D."/>
            <person name="Nagy L.G."/>
            <person name="Martin F.M."/>
        </authorList>
    </citation>
    <scope>NUCLEOTIDE SEQUENCE</scope>
    <source>
        <strain evidence="4">UH-Tt-Lm1</strain>
    </source>
</reference>
<feature type="region of interest" description="Disordered" evidence="1">
    <location>
        <begin position="297"/>
        <end position="325"/>
    </location>
</feature>
<dbReference type="PANTHER" id="PTHR47795">
    <property type="entry name" value="UBIQUITIN AND WLM DOMAIN-CONTAINING METALLOPROTEASE SPCC1442.07C"/>
    <property type="match status" value="1"/>
</dbReference>
<sequence>MTVTVPVSHKGKTHTVQVDLTSTVSSFQAQLKELTSVPIENQKLLFKGKNASAKSDDTLEIFGLTDRIKVQMLGSTAEEVGGLRAVEDERKQTEQTLRNREAQARTYSPSTRSRATTSNLSYRFHDIQSLAHLPNSGSARSFLTRLANDEAILHVMNLHKFSVGLLTELAPHEHPGLLGLNTNQGQSIKLRIRTDQYDGFRNFKDIRRVLCHELAHNVWGDHDNDFKELNSLLNREVAEYEFSLDRGTHKLVEGDFYDPELSGAGYALGGSPGASLPEFAREERRQRMLAAALNRLRTEEEEMEQSCGTTGPAKAAPVGTPTDTQ</sequence>
<feature type="domain" description="WLM" evidence="3">
    <location>
        <begin position="115"/>
        <end position="297"/>
    </location>
</feature>
<dbReference type="Gene3D" id="3.10.20.90">
    <property type="entry name" value="Phosphatidylinositol 3-kinase Catalytic Subunit, Chain A, domain 1"/>
    <property type="match status" value="1"/>
</dbReference>
<protein>
    <submittedName>
        <fullName evidence="4">WLM domain-containing protein</fullName>
    </submittedName>
</protein>
<evidence type="ECO:0000313" key="5">
    <source>
        <dbReference type="Proteomes" id="UP000736335"/>
    </source>
</evidence>
<dbReference type="InterPro" id="IPR029071">
    <property type="entry name" value="Ubiquitin-like_domsf"/>
</dbReference>
<comment type="caution">
    <text evidence="4">The sequence shown here is derived from an EMBL/GenBank/DDBJ whole genome shotgun (WGS) entry which is preliminary data.</text>
</comment>
<dbReference type="PROSITE" id="PS51397">
    <property type="entry name" value="WLM"/>
    <property type="match status" value="1"/>
</dbReference>
<dbReference type="PANTHER" id="PTHR47795:SF1">
    <property type="entry name" value="DNA-DEPENDENT METALLOPROTEASE WSS1 HOMOLOG 2"/>
    <property type="match status" value="1"/>
</dbReference>
<dbReference type="PROSITE" id="PS50053">
    <property type="entry name" value="UBIQUITIN_2"/>
    <property type="match status" value="1"/>
</dbReference>
<evidence type="ECO:0000259" key="2">
    <source>
        <dbReference type="PROSITE" id="PS50053"/>
    </source>
</evidence>
<evidence type="ECO:0000313" key="4">
    <source>
        <dbReference type="EMBL" id="KAF9784985.1"/>
    </source>
</evidence>
<proteinExistence type="predicted"/>
<dbReference type="Pfam" id="PF00240">
    <property type="entry name" value="ubiquitin"/>
    <property type="match status" value="1"/>
</dbReference>
<dbReference type="SMART" id="SM00213">
    <property type="entry name" value="UBQ"/>
    <property type="match status" value="1"/>
</dbReference>